<feature type="transmembrane region" description="Helical" evidence="7">
    <location>
        <begin position="7"/>
        <end position="25"/>
    </location>
</feature>
<dbReference type="Proteomes" id="UP000248021">
    <property type="component" value="Unassembled WGS sequence"/>
</dbReference>
<protein>
    <submittedName>
        <fullName evidence="9">Carbohydrate ABC transporter membrane protein 1 (CUT1 family)</fullName>
    </submittedName>
</protein>
<dbReference type="AlphaFoldDB" id="A0A2V3UDZ9"/>
<reference evidence="9 10" key="1">
    <citation type="submission" date="2018-05" db="EMBL/GenBank/DDBJ databases">
        <title>Genomic Encyclopedia of Type Strains, Phase IV (KMG-IV): sequencing the most valuable type-strain genomes for metagenomic binning, comparative biology and taxonomic classification.</title>
        <authorList>
            <person name="Goeker M."/>
        </authorList>
    </citation>
    <scope>NUCLEOTIDE SEQUENCE [LARGE SCALE GENOMIC DNA]</scope>
    <source>
        <strain evidence="9 10">DSM 6462</strain>
    </source>
</reference>
<keyword evidence="6 7" id="KW-0472">Membrane</keyword>
<evidence type="ECO:0000256" key="4">
    <source>
        <dbReference type="ARBA" id="ARBA00022692"/>
    </source>
</evidence>
<evidence type="ECO:0000256" key="3">
    <source>
        <dbReference type="ARBA" id="ARBA00022475"/>
    </source>
</evidence>
<dbReference type="EMBL" id="QJJK01000002">
    <property type="protein sequence ID" value="PXW63543.1"/>
    <property type="molecule type" value="Genomic_DNA"/>
</dbReference>
<dbReference type="InterPro" id="IPR000515">
    <property type="entry name" value="MetI-like"/>
</dbReference>
<dbReference type="PROSITE" id="PS50928">
    <property type="entry name" value="ABC_TM1"/>
    <property type="match status" value="1"/>
</dbReference>
<gene>
    <name evidence="9" type="ORF">C7450_102459</name>
</gene>
<evidence type="ECO:0000313" key="9">
    <source>
        <dbReference type="EMBL" id="PXW63543.1"/>
    </source>
</evidence>
<evidence type="ECO:0000256" key="5">
    <source>
        <dbReference type="ARBA" id="ARBA00022989"/>
    </source>
</evidence>
<dbReference type="CDD" id="cd06261">
    <property type="entry name" value="TM_PBP2"/>
    <property type="match status" value="1"/>
</dbReference>
<dbReference type="GO" id="GO:0005886">
    <property type="term" value="C:plasma membrane"/>
    <property type="evidence" value="ECO:0007669"/>
    <property type="project" value="UniProtKB-SubCell"/>
</dbReference>
<feature type="transmembrane region" description="Helical" evidence="7">
    <location>
        <begin position="270"/>
        <end position="288"/>
    </location>
</feature>
<dbReference type="RefSeq" id="WP_110373676.1">
    <property type="nucleotide sequence ID" value="NZ_JAHBRY010000002.1"/>
</dbReference>
<evidence type="ECO:0000256" key="1">
    <source>
        <dbReference type="ARBA" id="ARBA00004651"/>
    </source>
</evidence>
<feature type="domain" description="ABC transmembrane type-1" evidence="8">
    <location>
        <begin position="69"/>
        <end position="287"/>
    </location>
</feature>
<comment type="caution">
    <text evidence="9">The sequence shown here is derived from an EMBL/GenBank/DDBJ whole genome shotgun (WGS) entry which is preliminary data.</text>
</comment>
<feature type="transmembrane region" description="Helical" evidence="7">
    <location>
        <begin position="72"/>
        <end position="94"/>
    </location>
</feature>
<feature type="transmembrane region" description="Helical" evidence="7">
    <location>
        <begin position="207"/>
        <end position="229"/>
    </location>
</feature>
<keyword evidence="5 7" id="KW-1133">Transmembrane helix</keyword>
<keyword evidence="3" id="KW-1003">Cell membrane</keyword>
<dbReference type="Pfam" id="PF00528">
    <property type="entry name" value="BPD_transp_1"/>
    <property type="match status" value="1"/>
</dbReference>
<evidence type="ECO:0000259" key="8">
    <source>
        <dbReference type="PROSITE" id="PS50928"/>
    </source>
</evidence>
<keyword evidence="4 7" id="KW-0812">Transmembrane</keyword>
<keyword evidence="10" id="KW-1185">Reference proteome</keyword>
<evidence type="ECO:0000256" key="6">
    <source>
        <dbReference type="ARBA" id="ARBA00023136"/>
    </source>
</evidence>
<dbReference type="InterPro" id="IPR035906">
    <property type="entry name" value="MetI-like_sf"/>
</dbReference>
<dbReference type="OrthoDB" id="9805108at2"/>
<feature type="transmembrane region" description="Helical" evidence="7">
    <location>
        <begin position="236"/>
        <end position="258"/>
    </location>
</feature>
<dbReference type="Gene3D" id="1.10.3720.10">
    <property type="entry name" value="MetI-like"/>
    <property type="match status" value="1"/>
</dbReference>
<dbReference type="PANTHER" id="PTHR30193:SF37">
    <property type="entry name" value="INNER MEMBRANE ABC TRANSPORTER PERMEASE PROTEIN YCJO"/>
    <property type="match status" value="1"/>
</dbReference>
<organism evidence="9 10">
    <name type="scientific">Chelatococcus asaccharovorans</name>
    <dbReference type="NCBI Taxonomy" id="28210"/>
    <lineage>
        <taxon>Bacteria</taxon>
        <taxon>Pseudomonadati</taxon>
        <taxon>Pseudomonadota</taxon>
        <taxon>Alphaproteobacteria</taxon>
        <taxon>Hyphomicrobiales</taxon>
        <taxon>Chelatococcaceae</taxon>
        <taxon>Chelatococcus</taxon>
    </lineage>
</organism>
<feature type="transmembrane region" description="Helical" evidence="7">
    <location>
        <begin position="165"/>
        <end position="187"/>
    </location>
</feature>
<accession>A0A2V3UDZ9</accession>
<feature type="transmembrane region" description="Helical" evidence="7">
    <location>
        <begin position="106"/>
        <end position="130"/>
    </location>
</feature>
<evidence type="ECO:0000256" key="2">
    <source>
        <dbReference type="ARBA" id="ARBA00022448"/>
    </source>
</evidence>
<evidence type="ECO:0000256" key="7">
    <source>
        <dbReference type="RuleBase" id="RU363032"/>
    </source>
</evidence>
<evidence type="ECO:0000313" key="10">
    <source>
        <dbReference type="Proteomes" id="UP000248021"/>
    </source>
</evidence>
<comment type="similarity">
    <text evidence="7">Belongs to the binding-protein-dependent transport system permease family.</text>
</comment>
<sequence>MRGDRLFITVMLGPALIILALFYLWPMVENLRVSFTDLTLLRLRVGGQWIGLANYEEFITSPETGRLMMNTFIWLTAISVAVRLLLGLAIALIVNTPLVRHLRLATLARIAILVPWATPPVVAIIIWRWLLEAPNGALNSVLLALGLIDTPIAFLADLRTVWPSVIAIVVWNTVPLIALSLLASLQAVPADLYEAAELDGATRSAKFWHITLPFLKPTIVVLGLTSVFWTFNNFVYVWLATGAGPGTFTNVLATEIYIRSFVDFRLGYGAAIGIVMALIMAVFGYFYFRMIGRRQIEEVL</sequence>
<keyword evidence="2 7" id="KW-0813">Transport</keyword>
<dbReference type="PANTHER" id="PTHR30193">
    <property type="entry name" value="ABC TRANSPORTER PERMEASE PROTEIN"/>
    <property type="match status" value="1"/>
</dbReference>
<comment type="subcellular location">
    <subcellularLocation>
        <location evidence="1 7">Cell membrane</location>
        <topology evidence="1 7">Multi-pass membrane protein</topology>
    </subcellularLocation>
</comment>
<feature type="transmembrane region" description="Helical" evidence="7">
    <location>
        <begin position="136"/>
        <end position="158"/>
    </location>
</feature>
<proteinExistence type="inferred from homology"/>
<name>A0A2V3UDZ9_9HYPH</name>
<dbReference type="SUPFAM" id="SSF161098">
    <property type="entry name" value="MetI-like"/>
    <property type="match status" value="1"/>
</dbReference>
<dbReference type="InterPro" id="IPR051393">
    <property type="entry name" value="ABC_transporter_permease"/>
</dbReference>
<dbReference type="GO" id="GO:0055085">
    <property type="term" value="P:transmembrane transport"/>
    <property type="evidence" value="ECO:0007669"/>
    <property type="project" value="InterPro"/>
</dbReference>